<accession>A0AAU9C7P9</accession>
<gene>
    <name evidence="2" type="ORF">FUAX_04410</name>
</gene>
<name>A0AAU9C7P9_9BACT</name>
<feature type="chain" id="PRO_5043717518" description="Outer membrane protein beta-barrel domain-containing protein" evidence="1">
    <location>
        <begin position="21"/>
        <end position="236"/>
    </location>
</feature>
<keyword evidence="3" id="KW-1185">Reference proteome</keyword>
<evidence type="ECO:0000313" key="2">
    <source>
        <dbReference type="EMBL" id="BDD08009.1"/>
    </source>
</evidence>
<dbReference type="EMBL" id="AP025314">
    <property type="protein sequence ID" value="BDD08009.1"/>
    <property type="molecule type" value="Genomic_DNA"/>
</dbReference>
<proteinExistence type="predicted"/>
<protein>
    <recommendedName>
        <fullName evidence="4">Outer membrane protein beta-barrel domain-containing protein</fullName>
    </recommendedName>
</protein>
<evidence type="ECO:0008006" key="4">
    <source>
        <dbReference type="Google" id="ProtNLM"/>
    </source>
</evidence>
<dbReference type="Proteomes" id="UP001348817">
    <property type="component" value="Chromosome"/>
</dbReference>
<dbReference type="KEGG" id="fax:FUAX_04410"/>
<feature type="signal peptide" evidence="1">
    <location>
        <begin position="1"/>
        <end position="20"/>
    </location>
</feature>
<reference evidence="2 3" key="1">
    <citation type="submission" date="2021-12" db="EMBL/GenBank/DDBJ databases">
        <title>Genome sequencing of bacteria with rrn-lacking chromosome and rrn-plasmid.</title>
        <authorList>
            <person name="Anda M."/>
            <person name="Iwasaki W."/>
        </authorList>
    </citation>
    <scope>NUCLEOTIDE SEQUENCE [LARGE SCALE GENOMIC DNA]</scope>
    <source>
        <strain evidence="2 3">DSM 100852</strain>
    </source>
</reference>
<keyword evidence="1" id="KW-0732">Signal</keyword>
<organism evidence="2 3">
    <name type="scientific">Fulvitalea axinellae</name>
    <dbReference type="NCBI Taxonomy" id="1182444"/>
    <lineage>
        <taxon>Bacteria</taxon>
        <taxon>Pseudomonadati</taxon>
        <taxon>Bacteroidota</taxon>
        <taxon>Cytophagia</taxon>
        <taxon>Cytophagales</taxon>
        <taxon>Persicobacteraceae</taxon>
        <taxon>Fulvitalea</taxon>
    </lineage>
</organism>
<evidence type="ECO:0000313" key="3">
    <source>
        <dbReference type="Proteomes" id="UP001348817"/>
    </source>
</evidence>
<sequence length="236" mass="26311">MMLRRLFFAFAMLFSASAVAQQTKFDRPGQTVKANVMPKGSLQVEAGVDLNEKYYLGNVRYGLFDGFELSTNIQDMSYMVGDMEFSDPHWSIGGKFNIFEGEGTVSQISLYDVVGLPLFGDGNVWENRLGVALTSQLGETSYLAGNVHWSMIEAQKSSIGYSLQFGTQFSRKGWGLYAEHFGQYYEFNNLYTFGGLGLTYSFGDKVQADIGYVAELEEFSETSSAQIQLGLSVRLF</sequence>
<evidence type="ECO:0000256" key="1">
    <source>
        <dbReference type="SAM" id="SignalP"/>
    </source>
</evidence>
<dbReference type="AlphaFoldDB" id="A0AAU9C7P9"/>